<dbReference type="Pfam" id="PF13439">
    <property type="entry name" value="Glyco_transf_4"/>
    <property type="match status" value="1"/>
</dbReference>
<accession>A0A1G8ZN07</accession>
<dbReference type="AlphaFoldDB" id="A0A1G8ZN07"/>
<keyword evidence="3" id="KW-0808">Transferase</keyword>
<reference evidence="4" key="1">
    <citation type="submission" date="2016-10" db="EMBL/GenBank/DDBJ databases">
        <authorList>
            <person name="Varghese N."/>
            <person name="Submissions S."/>
        </authorList>
    </citation>
    <scope>NUCLEOTIDE SEQUENCE [LARGE SCALE GENOMIC DNA]</scope>
    <source>
        <strain evidence="4">CBMB127</strain>
    </source>
</reference>
<feature type="domain" description="Glycosyltransferase subfamily 4-like N-terminal" evidence="2">
    <location>
        <begin position="14"/>
        <end position="190"/>
    </location>
</feature>
<organism evidence="3 4">
    <name type="scientific">Methylophilus rhizosphaerae</name>
    <dbReference type="NCBI Taxonomy" id="492660"/>
    <lineage>
        <taxon>Bacteria</taxon>
        <taxon>Pseudomonadati</taxon>
        <taxon>Pseudomonadota</taxon>
        <taxon>Betaproteobacteria</taxon>
        <taxon>Nitrosomonadales</taxon>
        <taxon>Methylophilaceae</taxon>
        <taxon>Methylophilus</taxon>
    </lineage>
</organism>
<dbReference type="RefSeq" id="WP_176755185.1">
    <property type="nucleotide sequence ID" value="NZ_FNFX01000001.1"/>
</dbReference>
<proteinExistence type="predicted"/>
<dbReference type="PANTHER" id="PTHR45947">
    <property type="entry name" value="SULFOQUINOVOSYL TRANSFERASE SQD2"/>
    <property type="match status" value="1"/>
</dbReference>
<keyword evidence="4" id="KW-1185">Reference proteome</keyword>
<protein>
    <submittedName>
        <fullName evidence="3">Glycosyltransferase involved in cell wall bisynthesis</fullName>
    </submittedName>
</protein>
<dbReference type="Proteomes" id="UP000198629">
    <property type="component" value="Unassembled WGS sequence"/>
</dbReference>
<dbReference type="InterPro" id="IPR050194">
    <property type="entry name" value="Glycosyltransferase_grp1"/>
</dbReference>
<dbReference type="SUPFAM" id="SSF53756">
    <property type="entry name" value="UDP-Glycosyltransferase/glycogen phosphorylase"/>
    <property type="match status" value="1"/>
</dbReference>
<gene>
    <name evidence="3" type="ORF">SAMN05192566_0419</name>
</gene>
<name>A0A1G8ZN07_9PROT</name>
<sequence length="399" mass="44613">MKILMISDVYFPRVNGVSTSIRTFAESLRAEGHSVHLIAPQYASSPDKNQVADEAWITRIDARRIVFDPEDYLMKWSSLMAYIDTLHPGDYDLVHIHTPFVAHYAGLKIAKKLQVPVVETYHTFFEDYMHHYLPWVPRKLAVNIARWVSHKQCQQVDTVVSPSAQMRDVLQQYGVTTAISVIPTGLDASRFVAGDGMAFREKYGIPAQRPLLLFVGRVAFEKNIQFLLEMLSLVIQDHPEALLVITGEGPAEAMLKKMARDKGLQQNIMFLGYLDRNVGLNAAYQAADIFVFASKSETQGLVLLEAMAQATPVVAIAELGTASILRQEQGALIAEDNELHFAEQVQTLLIDHQLRERVGKQGKRYVEQVWSSEAQAKKLLGCYGRLMLAYLPLAASAAA</sequence>
<dbReference type="PANTHER" id="PTHR45947:SF3">
    <property type="entry name" value="SULFOQUINOVOSYL TRANSFERASE SQD2"/>
    <property type="match status" value="1"/>
</dbReference>
<evidence type="ECO:0000259" key="1">
    <source>
        <dbReference type="Pfam" id="PF00534"/>
    </source>
</evidence>
<evidence type="ECO:0000259" key="2">
    <source>
        <dbReference type="Pfam" id="PF13439"/>
    </source>
</evidence>
<dbReference type="InterPro" id="IPR028098">
    <property type="entry name" value="Glyco_trans_4-like_N"/>
</dbReference>
<dbReference type="GO" id="GO:0016757">
    <property type="term" value="F:glycosyltransferase activity"/>
    <property type="evidence" value="ECO:0007669"/>
    <property type="project" value="InterPro"/>
</dbReference>
<dbReference type="Gene3D" id="3.40.50.2000">
    <property type="entry name" value="Glycogen Phosphorylase B"/>
    <property type="match status" value="2"/>
</dbReference>
<dbReference type="InterPro" id="IPR001296">
    <property type="entry name" value="Glyco_trans_1"/>
</dbReference>
<dbReference type="EMBL" id="FNFX01000001">
    <property type="protein sequence ID" value="SDK16512.1"/>
    <property type="molecule type" value="Genomic_DNA"/>
</dbReference>
<dbReference type="STRING" id="492660.SAMN05192566_0419"/>
<evidence type="ECO:0000313" key="4">
    <source>
        <dbReference type="Proteomes" id="UP000198629"/>
    </source>
</evidence>
<dbReference type="Pfam" id="PF00534">
    <property type="entry name" value="Glycos_transf_1"/>
    <property type="match status" value="1"/>
</dbReference>
<feature type="domain" description="Glycosyl transferase family 1" evidence="1">
    <location>
        <begin position="199"/>
        <end position="364"/>
    </location>
</feature>
<evidence type="ECO:0000313" key="3">
    <source>
        <dbReference type="EMBL" id="SDK16512.1"/>
    </source>
</evidence>